<dbReference type="InterPro" id="IPR009270">
    <property type="entry name" value="DUF927"/>
</dbReference>
<dbReference type="EMBL" id="JAJEQF010000001">
    <property type="protein sequence ID" value="MCC2166142.1"/>
    <property type="molecule type" value="Genomic_DNA"/>
</dbReference>
<reference evidence="3 4" key="1">
    <citation type="submission" date="2021-10" db="EMBL/GenBank/DDBJ databases">
        <title>Anaerobic single-cell dispensing facilitates the cultivation of human gut bacteria.</title>
        <authorList>
            <person name="Afrizal A."/>
        </authorList>
    </citation>
    <scope>NUCLEOTIDE SEQUENCE [LARGE SCALE GENOMIC DNA]</scope>
    <source>
        <strain evidence="3 4">CLA-AA-H244</strain>
    </source>
</reference>
<feature type="domain" description="Cch helix turn helix" evidence="2">
    <location>
        <begin position="504"/>
        <end position="599"/>
    </location>
</feature>
<dbReference type="Pfam" id="PF18662">
    <property type="entry name" value="HTH_56"/>
    <property type="match status" value="1"/>
</dbReference>
<dbReference type="InterPro" id="IPR040538">
    <property type="entry name" value="Cch_HTH"/>
</dbReference>
<name>A0AAE3DLC5_9FIRM</name>
<accession>A0AAE3DLC5</accession>
<dbReference type="RefSeq" id="WP_308727382.1">
    <property type="nucleotide sequence ID" value="NZ_JAJEQF010000001.1"/>
</dbReference>
<protein>
    <submittedName>
        <fullName evidence="3">DUF927 domain-containing protein</fullName>
    </submittedName>
</protein>
<evidence type="ECO:0000259" key="1">
    <source>
        <dbReference type="Pfam" id="PF06048"/>
    </source>
</evidence>
<gene>
    <name evidence="3" type="ORF">LKD45_00240</name>
</gene>
<feature type="domain" description="DUF927" evidence="1">
    <location>
        <begin position="100"/>
        <end position="368"/>
    </location>
</feature>
<evidence type="ECO:0000259" key="2">
    <source>
        <dbReference type="Pfam" id="PF18662"/>
    </source>
</evidence>
<comment type="caution">
    <text evidence="3">The sequence shown here is derived from an EMBL/GenBank/DDBJ whole genome shotgun (WGS) entry which is preliminary data.</text>
</comment>
<dbReference type="Proteomes" id="UP001199355">
    <property type="component" value="Unassembled WGS sequence"/>
</dbReference>
<proteinExistence type="predicted"/>
<evidence type="ECO:0000313" key="3">
    <source>
        <dbReference type="EMBL" id="MCC2166142.1"/>
    </source>
</evidence>
<sequence>MQNIASMTAADVISDTVLDEVFSEEDEIQKAKLLLTLEDRAVELGVKPKFRAMVAAYKRMEKQMRAASRNSVATSLDNWTNFDGPYDRMYCGAWIAREDGVWVQNTGTIDVQACYHPILPIERLKNLETGEEQIKLAYKRNGQWDEIIVPKTMVTSANKIVALSGRGVAVTSENAKLLVRYLADVENMNEKYISVQYSSSKLGWVKKDFLPYDTGIIFDGDSRFKQVFESIQSKGSDEAWYRHVSELRRSGRIEVKMMLAASFASVLISPLGSLPFIVDLWGETEGGKTVTLMLAASVWADPDESNYIGDFKTTDVALEARADLLNSLPMILDDTSKVSARIRDNFEGIVYDLCSGKGKSRSNKELGMNRENKWRNAILTNGERPLSSYVTQGGAINRILEVECGENIYCDPQATVETLKKNYGYAGKDFIDVIKDMDPVELREMQRRIQSEIHDDEKMQKQSISLSIILTADRIATDYLFKDGQYLSLEEAKAVLVDRDELSDNERCYQYVLSEVDINRAKFDPMSGTAEKWGVIENGYAIIYNNVMDSICKKGGFSKKSFLSWAVREKLLQTQAGNMTKLKKVSGITVRCVWLKMNRDTAPEDGFVSIDDLPEYMQEKLPFD</sequence>
<dbReference type="AlphaFoldDB" id="A0AAE3DLC5"/>
<evidence type="ECO:0000313" key="4">
    <source>
        <dbReference type="Proteomes" id="UP001199355"/>
    </source>
</evidence>
<organism evidence="3 4">
    <name type="scientific">Gallintestinimicrobium propionicum</name>
    <dbReference type="NCBI Taxonomy" id="2981770"/>
    <lineage>
        <taxon>Bacteria</taxon>
        <taxon>Bacillati</taxon>
        <taxon>Bacillota</taxon>
        <taxon>Clostridia</taxon>
        <taxon>Lachnospirales</taxon>
        <taxon>Lachnospiraceae</taxon>
        <taxon>Gallintestinimicrobium</taxon>
    </lineage>
</organism>
<keyword evidence="4" id="KW-1185">Reference proteome</keyword>
<dbReference type="Pfam" id="PF06048">
    <property type="entry name" value="DUF927"/>
    <property type="match status" value="1"/>
</dbReference>